<dbReference type="Gene3D" id="3.30.40.10">
    <property type="entry name" value="Zinc/RING finger domain, C3HC4 (zinc finger)"/>
    <property type="match status" value="1"/>
</dbReference>
<organism evidence="5 6">
    <name type="scientific">Cyprinodon variegatus</name>
    <name type="common">Sheepshead minnow</name>
    <dbReference type="NCBI Taxonomy" id="28743"/>
    <lineage>
        <taxon>Eukaryota</taxon>
        <taxon>Metazoa</taxon>
        <taxon>Chordata</taxon>
        <taxon>Craniata</taxon>
        <taxon>Vertebrata</taxon>
        <taxon>Euteleostomi</taxon>
        <taxon>Actinopterygii</taxon>
        <taxon>Neopterygii</taxon>
        <taxon>Teleostei</taxon>
        <taxon>Neoteleostei</taxon>
        <taxon>Acanthomorphata</taxon>
        <taxon>Ovalentaria</taxon>
        <taxon>Atherinomorphae</taxon>
        <taxon>Cyprinodontiformes</taxon>
        <taxon>Cyprinodontidae</taxon>
        <taxon>Cyprinodon</taxon>
    </lineage>
</organism>
<keyword evidence="1" id="KW-0479">Metal-binding</keyword>
<dbReference type="SUPFAM" id="SSF57850">
    <property type="entry name" value="RING/U-box"/>
    <property type="match status" value="1"/>
</dbReference>
<dbReference type="InterPro" id="IPR027370">
    <property type="entry name" value="Znf-RING_euk"/>
</dbReference>
<evidence type="ECO:0000313" key="5">
    <source>
        <dbReference type="Ensembl" id="ENSCVAP00000006394.1"/>
    </source>
</evidence>
<evidence type="ECO:0000256" key="3">
    <source>
        <dbReference type="ARBA" id="ARBA00022833"/>
    </source>
</evidence>
<reference evidence="5" key="1">
    <citation type="submission" date="2025-08" db="UniProtKB">
        <authorList>
            <consortium name="Ensembl"/>
        </authorList>
    </citation>
    <scope>IDENTIFICATION</scope>
</reference>
<name>A0A3Q2CM27_CYPVA</name>
<protein>
    <recommendedName>
        <fullName evidence="4">Zinc finger RING-type eukaryotic domain-containing protein</fullName>
    </recommendedName>
</protein>
<keyword evidence="3" id="KW-0862">Zinc</keyword>
<accession>A0A3Q2CM27</accession>
<dbReference type="GO" id="GO:0008270">
    <property type="term" value="F:zinc ion binding"/>
    <property type="evidence" value="ECO:0007669"/>
    <property type="project" value="UniProtKB-KW"/>
</dbReference>
<dbReference type="Pfam" id="PF13445">
    <property type="entry name" value="zf-RING_UBOX"/>
    <property type="match status" value="1"/>
</dbReference>
<evidence type="ECO:0000313" key="6">
    <source>
        <dbReference type="Proteomes" id="UP000265020"/>
    </source>
</evidence>
<dbReference type="Ensembl" id="ENSCVAT00000005070.1">
    <property type="protein sequence ID" value="ENSCVAP00000006394.1"/>
    <property type="gene ID" value="ENSCVAG00000007929.1"/>
</dbReference>
<dbReference type="Proteomes" id="UP000265020">
    <property type="component" value="Unassembled WGS sequence"/>
</dbReference>
<evidence type="ECO:0000256" key="1">
    <source>
        <dbReference type="ARBA" id="ARBA00022723"/>
    </source>
</evidence>
<evidence type="ECO:0000259" key="4">
    <source>
        <dbReference type="Pfam" id="PF13445"/>
    </source>
</evidence>
<dbReference type="AlphaFoldDB" id="A0A3Q2CM27"/>
<proteinExistence type="predicted"/>
<keyword evidence="2" id="KW-0863">Zinc-finger</keyword>
<dbReference type="GeneTree" id="ENSGT01150000287283"/>
<evidence type="ECO:0000256" key="2">
    <source>
        <dbReference type="ARBA" id="ARBA00022771"/>
    </source>
</evidence>
<reference evidence="5" key="2">
    <citation type="submission" date="2025-09" db="UniProtKB">
        <authorList>
            <consortium name="Ensembl"/>
        </authorList>
    </citation>
    <scope>IDENTIFICATION</scope>
</reference>
<feature type="domain" description="Zinc finger RING-type eukaryotic" evidence="4">
    <location>
        <begin position="15"/>
        <end position="36"/>
    </location>
</feature>
<dbReference type="InterPro" id="IPR013083">
    <property type="entry name" value="Znf_RING/FYVE/PHD"/>
</dbReference>
<keyword evidence="6" id="KW-1185">Reference proteome</keyword>
<sequence length="74" mass="8266">MATSSGFLTEDQLRCSICLEVFTEPVSTPCGHSFCKFRPTNLSTGCNTVTFKITSLSWRVKQILNYSKLNIISI</sequence>